<accession>A0A2P6QXI3</accession>
<protein>
    <submittedName>
        <fullName evidence="1">Uncharacterized protein</fullName>
    </submittedName>
</protein>
<organism evidence="1 2">
    <name type="scientific">Rosa chinensis</name>
    <name type="common">China rose</name>
    <dbReference type="NCBI Taxonomy" id="74649"/>
    <lineage>
        <taxon>Eukaryota</taxon>
        <taxon>Viridiplantae</taxon>
        <taxon>Streptophyta</taxon>
        <taxon>Embryophyta</taxon>
        <taxon>Tracheophyta</taxon>
        <taxon>Spermatophyta</taxon>
        <taxon>Magnoliopsida</taxon>
        <taxon>eudicotyledons</taxon>
        <taxon>Gunneridae</taxon>
        <taxon>Pentapetalae</taxon>
        <taxon>rosids</taxon>
        <taxon>fabids</taxon>
        <taxon>Rosales</taxon>
        <taxon>Rosaceae</taxon>
        <taxon>Rosoideae</taxon>
        <taxon>Rosoideae incertae sedis</taxon>
        <taxon>Rosa</taxon>
    </lineage>
</organism>
<dbReference type="Gramene" id="PRQ38819">
    <property type="protein sequence ID" value="PRQ38819"/>
    <property type="gene ID" value="RchiOBHm_Chr4g0418201"/>
</dbReference>
<reference evidence="1 2" key="1">
    <citation type="journal article" date="2018" name="Nat. Genet.">
        <title>The Rosa genome provides new insights in the design of modern roses.</title>
        <authorList>
            <person name="Bendahmane M."/>
        </authorList>
    </citation>
    <scope>NUCLEOTIDE SEQUENCE [LARGE SCALE GENOMIC DNA]</scope>
    <source>
        <strain evidence="2">cv. Old Blush</strain>
    </source>
</reference>
<dbReference type="Proteomes" id="UP000238479">
    <property type="component" value="Chromosome 4"/>
</dbReference>
<comment type="caution">
    <text evidence="1">The sequence shown here is derived from an EMBL/GenBank/DDBJ whole genome shotgun (WGS) entry which is preliminary data.</text>
</comment>
<dbReference type="EMBL" id="PDCK01000042">
    <property type="protein sequence ID" value="PRQ38819.1"/>
    <property type="molecule type" value="Genomic_DNA"/>
</dbReference>
<evidence type="ECO:0000313" key="2">
    <source>
        <dbReference type="Proteomes" id="UP000238479"/>
    </source>
</evidence>
<keyword evidence="2" id="KW-1185">Reference proteome</keyword>
<dbReference type="AlphaFoldDB" id="A0A2P6QXI3"/>
<sequence length="59" mass="6490">MKLNSRCEVKVGASCLPGTQQTTCTNYKPCSQSTQRNPPPRSSVSFMDTEGDLCMMLVM</sequence>
<evidence type="ECO:0000313" key="1">
    <source>
        <dbReference type="EMBL" id="PRQ38819.1"/>
    </source>
</evidence>
<name>A0A2P6QXI3_ROSCH</name>
<proteinExistence type="predicted"/>
<gene>
    <name evidence="1" type="ORF">RchiOBHm_Chr4g0418201</name>
</gene>